<reference evidence="1 2" key="1">
    <citation type="journal article" date="2008" name="Environ. Microbiol.">
        <title>The genome of Erwinia tasmaniensis strain Et1/99, a non-pathogenic bacterium in the genus Erwinia.</title>
        <authorList>
            <person name="Kube M."/>
            <person name="Migdoll A.M."/>
            <person name="Mueller I."/>
            <person name="Kuhl H."/>
            <person name="Beck A."/>
            <person name="Reinhardt R."/>
            <person name="Geider K."/>
        </authorList>
    </citation>
    <scope>NUCLEOTIDE SEQUENCE [LARGE SCALE GENOMIC DNA]</scope>
    <source>
        <strain evidence="2">DSM 17950 / CFBP 7177 / CIP 109463 / NCPPB 4357 / Et1/99</strain>
    </source>
</reference>
<evidence type="ECO:0000313" key="1">
    <source>
        <dbReference type="EMBL" id="CAO97923.1"/>
    </source>
</evidence>
<dbReference type="STRING" id="465817.ETA_28770"/>
<dbReference type="KEGG" id="eta:ETA_28770"/>
<evidence type="ECO:0000313" key="2">
    <source>
        <dbReference type="Proteomes" id="UP000001726"/>
    </source>
</evidence>
<sequence>MMSTTMSSAARPEVASAPCLTYRRFLACKSQYFLAAALLGGGIANCAWAELNAQFGSMNLTYTLKPGEADDQGIPGSFFGAAWDIKLGERAPTGIIEEIVLDKALVLPAGIMMGMSLDFESDFQRVGSENHVTCMQKVLIHKESGQIPWVVKPWNDCDMKVWPFMRYVADITSSGTMQLVNNTDKPFRFTTNLTVKMYQGAQVRGIVDFTVGERKSCTIDIADSLYLGKISASRLQKITEGEIVDDLGGMLGAVLKCNHNRAAYLTITSSSTSTDGCASDNLGSLNYCAYLDGKKLSMGEKYGPIWRPIAETKNITFLATKGKKSTGGKSQAQILLTFEPR</sequence>
<keyword evidence="2" id="KW-1185">Reference proteome</keyword>
<protein>
    <submittedName>
        <fullName evidence="1">Uncharacterized protein</fullName>
    </submittedName>
</protein>
<name>B2VL01_ERWT9</name>
<organism evidence="1 2">
    <name type="scientific">Erwinia tasmaniensis (strain DSM 17950 / CFBP 7177 / CIP 109463 / NCPPB 4357 / Et1/99)</name>
    <dbReference type="NCBI Taxonomy" id="465817"/>
    <lineage>
        <taxon>Bacteria</taxon>
        <taxon>Pseudomonadati</taxon>
        <taxon>Pseudomonadota</taxon>
        <taxon>Gammaproteobacteria</taxon>
        <taxon>Enterobacterales</taxon>
        <taxon>Erwiniaceae</taxon>
        <taxon>Erwinia</taxon>
    </lineage>
</organism>
<proteinExistence type="predicted"/>
<accession>B2VL01</accession>
<dbReference type="AlphaFoldDB" id="B2VL01"/>
<gene>
    <name evidence="1" type="ordered locus">ETA_28770</name>
</gene>
<dbReference type="EMBL" id="CU468135">
    <property type="protein sequence ID" value="CAO97923.1"/>
    <property type="molecule type" value="Genomic_DNA"/>
</dbReference>
<dbReference type="Proteomes" id="UP000001726">
    <property type="component" value="Chromosome"/>
</dbReference>
<dbReference type="HOGENOM" id="CLU_813144_0_0_6"/>